<dbReference type="Gene3D" id="3.40.50.1820">
    <property type="entry name" value="alpha/beta hydrolase"/>
    <property type="match status" value="1"/>
</dbReference>
<comment type="caution">
    <text evidence="5">The sequence shown here is derived from an EMBL/GenBank/DDBJ whole genome shotgun (WGS) entry which is preliminary data.</text>
</comment>
<organism evidence="5 6">
    <name type="scientific">Conoideocrella luteorostrata</name>
    <dbReference type="NCBI Taxonomy" id="1105319"/>
    <lineage>
        <taxon>Eukaryota</taxon>
        <taxon>Fungi</taxon>
        <taxon>Dikarya</taxon>
        <taxon>Ascomycota</taxon>
        <taxon>Pezizomycotina</taxon>
        <taxon>Sordariomycetes</taxon>
        <taxon>Hypocreomycetidae</taxon>
        <taxon>Hypocreales</taxon>
        <taxon>Clavicipitaceae</taxon>
        <taxon>Conoideocrella</taxon>
    </lineage>
</organism>
<dbReference type="Gene3D" id="3.40.50.300">
    <property type="entry name" value="P-loop containing nucleotide triphosphate hydrolases"/>
    <property type="match status" value="1"/>
</dbReference>
<dbReference type="PANTHER" id="PTHR10039:SF14">
    <property type="entry name" value="NACHT DOMAIN-CONTAINING PROTEIN"/>
    <property type="match status" value="1"/>
</dbReference>
<keyword evidence="2" id="KW-0677">Repeat</keyword>
<keyword evidence="6" id="KW-1185">Reference proteome</keyword>
<evidence type="ECO:0000256" key="3">
    <source>
        <dbReference type="SAM" id="MobiDB-lite"/>
    </source>
</evidence>
<sequence>MSPANVSSKLLTSDQKSDQPNSEYGLHTLVARDPLADGVTDIVAVHGLNGHYEKTWTEEVSQYNWLRDSFTGASETITARVMSFAYNAKVQSSKSTADIFDFAAQLLECLLSQRETVIEQRRPIVFICHSLGGIVFKQAFNAACSQSRYENLAKKTIGAMFFSTPHRGSSMASFAAVLGKVMKAAAFGANTNTTLLKDLQQHSPKLEQVSNIFLQEAGRLRIITFYELNKMDFMNSVVVDKDSAIMHMRAETAVPLDCDHRNICKFASRSSLNLGIVLTNLAGLIRQATSSKLQREEVLLRQSLATSNPDHHKSRNPKPVSGTCDWILKHPTFVDWLDSSSLSLLWLSADPGCGKSVLASFLVDHLRRENLPGRRRWNICYFFFKSDNDEQRDAVHGLQSILHQLFQSQSDLLGKAVEGLSSKNIRSVQALWHGLTEAMNHPKARDTICILDGLDECEPESRKILTKSLSMYFSVTEDPAVMRNNGEGASLKCFISSRPHNSLKMAFDRPRTSSAPYVSCSMIRLRGEDETDAVSHDIGLVIDAEISEFVNHGFPEDLLEDVRHELVARADRTFLWVTLILELLKEKVEAGASRRELNKILRSRGVDVIYANMLSTRPDAPKARKLLSIVLAATRPLSVEELSIALAVRPEASTFDTQNLPRRPGEYSMLDIEDDLVYPFENHLKALCGNFIRIIRNSIYLVHETARDFLIELEGDTRMECRERLLVGRRNTETEGDNEDNSSPATINSSFAWRHSFKLLECRATLLEVCVTYIYCMGKTSSGFKTGEPSRRLSPFLDYAAVAWTSHLRAVRDRLSPSELPYYQNLCHPQFPGFEAWIRIYEASNTKGRSLPVGSDDEVQDYYVNLFEMELDAPSRRLVIDSVALQNMTAYSSNPAAANNHHFPVTANANGWVSLNMEQARLMFKNAFLNPWSR</sequence>
<evidence type="ECO:0000313" key="5">
    <source>
        <dbReference type="EMBL" id="KAK2597342.1"/>
    </source>
</evidence>
<dbReference type="PROSITE" id="PS50837">
    <property type="entry name" value="NACHT"/>
    <property type="match status" value="1"/>
</dbReference>
<dbReference type="SUPFAM" id="SSF53474">
    <property type="entry name" value="alpha/beta-Hydrolases"/>
    <property type="match status" value="1"/>
</dbReference>
<dbReference type="InterPro" id="IPR007111">
    <property type="entry name" value="NACHT_NTPase"/>
</dbReference>
<feature type="domain" description="NACHT" evidence="4">
    <location>
        <begin position="343"/>
        <end position="499"/>
    </location>
</feature>
<dbReference type="InterPro" id="IPR027417">
    <property type="entry name" value="P-loop_NTPase"/>
</dbReference>
<name>A0AAJ0FT97_9HYPO</name>
<dbReference type="Proteomes" id="UP001251528">
    <property type="component" value="Unassembled WGS sequence"/>
</dbReference>
<dbReference type="AlphaFoldDB" id="A0AAJ0FT97"/>
<dbReference type="EMBL" id="JASWJB010000107">
    <property type="protein sequence ID" value="KAK2597342.1"/>
    <property type="molecule type" value="Genomic_DNA"/>
</dbReference>
<evidence type="ECO:0000259" key="4">
    <source>
        <dbReference type="PROSITE" id="PS50837"/>
    </source>
</evidence>
<accession>A0AAJ0FT97</accession>
<dbReference type="Pfam" id="PF05057">
    <property type="entry name" value="DUF676"/>
    <property type="match status" value="1"/>
</dbReference>
<dbReference type="PANTHER" id="PTHR10039">
    <property type="entry name" value="AMELOGENIN"/>
    <property type="match status" value="1"/>
</dbReference>
<dbReference type="InterPro" id="IPR007751">
    <property type="entry name" value="DUF676_lipase-like"/>
</dbReference>
<protein>
    <recommendedName>
        <fullName evidence="4">NACHT domain-containing protein</fullName>
    </recommendedName>
</protein>
<comment type="similarity">
    <text evidence="1">Belongs to the putative lipase ROG1 family.</text>
</comment>
<dbReference type="Pfam" id="PF24883">
    <property type="entry name" value="NPHP3_N"/>
    <property type="match status" value="1"/>
</dbReference>
<evidence type="ECO:0000256" key="1">
    <source>
        <dbReference type="ARBA" id="ARBA00007920"/>
    </source>
</evidence>
<evidence type="ECO:0000256" key="2">
    <source>
        <dbReference type="ARBA" id="ARBA00022737"/>
    </source>
</evidence>
<dbReference type="InterPro" id="IPR029058">
    <property type="entry name" value="AB_hydrolase_fold"/>
</dbReference>
<gene>
    <name evidence="5" type="ORF">QQS21_006038</name>
</gene>
<feature type="region of interest" description="Disordered" evidence="3">
    <location>
        <begin position="1"/>
        <end position="23"/>
    </location>
</feature>
<feature type="compositionally biased region" description="Polar residues" evidence="3">
    <location>
        <begin position="1"/>
        <end position="22"/>
    </location>
</feature>
<dbReference type="Pfam" id="PF22939">
    <property type="entry name" value="WHD_GPIID"/>
    <property type="match status" value="1"/>
</dbReference>
<proteinExistence type="inferred from homology"/>
<evidence type="ECO:0000313" key="6">
    <source>
        <dbReference type="Proteomes" id="UP001251528"/>
    </source>
</evidence>
<dbReference type="InterPro" id="IPR056884">
    <property type="entry name" value="NPHP3-like_N"/>
</dbReference>
<dbReference type="SUPFAM" id="SSF52540">
    <property type="entry name" value="P-loop containing nucleoside triphosphate hydrolases"/>
    <property type="match status" value="1"/>
</dbReference>
<dbReference type="InterPro" id="IPR054471">
    <property type="entry name" value="GPIID_WHD"/>
</dbReference>
<reference evidence="5" key="1">
    <citation type="submission" date="2023-06" db="EMBL/GenBank/DDBJ databases">
        <title>Conoideocrella luteorostrata (Hypocreales: Clavicipitaceae), a potential biocontrol fungus for elongate hemlock scale in United States Christmas tree production areas.</title>
        <authorList>
            <person name="Barrett H."/>
            <person name="Lovett B."/>
            <person name="Macias A.M."/>
            <person name="Stajich J.E."/>
            <person name="Kasson M.T."/>
        </authorList>
    </citation>
    <scope>NUCLEOTIDE SEQUENCE</scope>
    <source>
        <strain evidence="5">ARSEF 14590</strain>
    </source>
</reference>